<keyword evidence="6" id="KW-1185">Reference proteome</keyword>
<keyword evidence="1 2" id="KW-0807">Transducer</keyword>
<dbReference type="EMBL" id="QTTN01000013">
    <property type="protein sequence ID" value="REE85115.1"/>
    <property type="molecule type" value="Genomic_DNA"/>
</dbReference>
<evidence type="ECO:0000259" key="4">
    <source>
        <dbReference type="PROSITE" id="PS50111"/>
    </source>
</evidence>
<feature type="transmembrane region" description="Helical" evidence="3">
    <location>
        <begin position="152"/>
        <end position="173"/>
    </location>
</feature>
<dbReference type="Proteomes" id="UP000256304">
    <property type="component" value="Unassembled WGS sequence"/>
</dbReference>
<organism evidence="5 6">
    <name type="scientific">Paenibacillus taihuensis</name>
    <dbReference type="NCBI Taxonomy" id="1156355"/>
    <lineage>
        <taxon>Bacteria</taxon>
        <taxon>Bacillati</taxon>
        <taxon>Bacillota</taxon>
        <taxon>Bacilli</taxon>
        <taxon>Bacillales</taxon>
        <taxon>Paenibacillaceae</taxon>
        <taxon>Paenibacillus</taxon>
    </lineage>
</organism>
<dbReference type="CDD" id="cd11386">
    <property type="entry name" value="MCP_signal"/>
    <property type="match status" value="1"/>
</dbReference>
<gene>
    <name evidence="5" type="ORF">A8990_11332</name>
</gene>
<reference evidence="5 6" key="1">
    <citation type="submission" date="2018-08" db="EMBL/GenBank/DDBJ databases">
        <title>Genomic Encyclopedia of Type Strains, Phase III (KMG-III): the genomes of soil and plant-associated and newly described type strains.</title>
        <authorList>
            <person name="Whitman W."/>
        </authorList>
    </citation>
    <scope>NUCLEOTIDE SEQUENCE [LARGE SCALE GENOMIC DNA]</scope>
    <source>
        <strain evidence="5 6">CGMCC 1.10966</strain>
    </source>
</reference>
<name>A0A3D9S8F6_9BACL</name>
<sequence>MLKEKNRVMLFIAAGILLLSLLAHVLQSFGLTMAQAHHEHMMSLSSGLKALNTVILVLPIVCLLAAIASMGLNRESASIPHFLTLSLTFSSMSIIAGGQGMVEYHFSIFMVLAIILYYEMISLLLISTVLFALQHVLGFLFFPVLVYGTNDYAFSMVLIHIIFVLLFISAATYQIVARRALIRGIEEKQSERLKETVTQIVDSITETSDKVLRNSRELSGNATTLNQLAEGVMQTMQQVDQTAYMQEHGAFTSRKVIEEMLRDICTIAETSATVSDFSTAVAKEADNGNEAIQKAVMQMRAMNAAVENSSAKVRLLGERSQEIDDITRLITDIASQTNLLALNAAIEAARAGEHGRGFTVVSNEVRKLSEQTSESAQRIADLVQDIQENNRISIEAMDQVIAEAHFGNQAVADAGTAFERILQSVRIVADQIHHISGASQQMSASTQQFSVSMDDISRLSTELSSSVKAVTGSSSEQNELISRSSELACMLEKLSDKLDQIIVSTKQNFQIG</sequence>
<comment type="caution">
    <text evidence="5">The sequence shown here is derived from an EMBL/GenBank/DDBJ whole genome shotgun (WGS) entry which is preliminary data.</text>
</comment>
<evidence type="ECO:0000313" key="6">
    <source>
        <dbReference type="Proteomes" id="UP000256304"/>
    </source>
</evidence>
<dbReference type="SUPFAM" id="SSF58104">
    <property type="entry name" value="Methyl-accepting chemotaxis protein (MCP) signaling domain"/>
    <property type="match status" value="1"/>
</dbReference>
<feature type="transmembrane region" description="Helical" evidence="3">
    <location>
        <begin position="79"/>
        <end position="96"/>
    </location>
</feature>
<protein>
    <submittedName>
        <fullName evidence="5">Methyl-accepting chemotaxis protein</fullName>
    </submittedName>
</protein>
<keyword evidence="3" id="KW-0812">Transmembrane</keyword>
<dbReference type="PROSITE" id="PS50111">
    <property type="entry name" value="CHEMOTAXIS_TRANSDUC_2"/>
    <property type="match status" value="1"/>
</dbReference>
<feature type="domain" description="Methyl-accepting transducer" evidence="4">
    <location>
        <begin position="221"/>
        <end position="457"/>
    </location>
</feature>
<keyword evidence="3" id="KW-0472">Membrane</keyword>
<keyword evidence="3" id="KW-1133">Transmembrane helix</keyword>
<feature type="transmembrane region" description="Helical" evidence="3">
    <location>
        <begin position="50"/>
        <end position="72"/>
    </location>
</feature>
<accession>A0A3D9S8F6</accession>
<dbReference type="SMART" id="SM00283">
    <property type="entry name" value="MA"/>
    <property type="match status" value="1"/>
</dbReference>
<dbReference type="GO" id="GO:0016020">
    <property type="term" value="C:membrane"/>
    <property type="evidence" value="ECO:0007669"/>
    <property type="project" value="InterPro"/>
</dbReference>
<dbReference type="Pfam" id="PF00015">
    <property type="entry name" value="MCPsignal"/>
    <property type="match status" value="1"/>
</dbReference>
<dbReference type="PANTHER" id="PTHR32089">
    <property type="entry name" value="METHYL-ACCEPTING CHEMOTAXIS PROTEIN MCPB"/>
    <property type="match status" value="1"/>
</dbReference>
<evidence type="ECO:0000256" key="2">
    <source>
        <dbReference type="PROSITE-ProRule" id="PRU00284"/>
    </source>
</evidence>
<proteinExistence type="predicted"/>
<dbReference type="AlphaFoldDB" id="A0A3D9S8F6"/>
<dbReference type="RefSeq" id="WP_116189428.1">
    <property type="nucleotide sequence ID" value="NZ_QTTN01000013.1"/>
</dbReference>
<dbReference type="GO" id="GO:0007165">
    <property type="term" value="P:signal transduction"/>
    <property type="evidence" value="ECO:0007669"/>
    <property type="project" value="UniProtKB-KW"/>
</dbReference>
<evidence type="ECO:0000256" key="1">
    <source>
        <dbReference type="ARBA" id="ARBA00023224"/>
    </source>
</evidence>
<dbReference type="OrthoDB" id="2166737at2"/>
<dbReference type="PANTHER" id="PTHR32089:SF112">
    <property type="entry name" value="LYSOZYME-LIKE PROTEIN-RELATED"/>
    <property type="match status" value="1"/>
</dbReference>
<evidence type="ECO:0000313" key="5">
    <source>
        <dbReference type="EMBL" id="REE85115.1"/>
    </source>
</evidence>
<dbReference type="Gene3D" id="1.10.287.950">
    <property type="entry name" value="Methyl-accepting chemotaxis protein"/>
    <property type="match status" value="1"/>
</dbReference>
<dbReference type="InterPro" id="IPR004089">
    <property type="entry name" value="MCPsignal_dom"/>
</dbReference>
<evidence type="ECO:0000256" key="3">
    <source>
        <dbReference type="SAM" id="Phobius"/>
    </source>
</evidence>